<keyword evidence="3" id="KW-1185">Reference proteome</keyword>
<dbReference type="Proteomes" id="UP000005365">
    <property type="component" value="Unassembled WGS sequence"/>
</dbReference>
<evidence type="ECO:0000256" key="1">
    <source>
        <dbReference type="SAM" id="Phobius"/>
    </source>
</evidence>
<reference evidence="2" key="1">
    <citation type="submission" date="2009-07" db="EMBL/GenBank/DDBJ databases">
        <authorList>
            <person name="Weinstock G."/>
            <person name="Sodergren E."/>
            <person name="Clifton S."/>
            <person name="Fulton L."/>
            <person name="Fulton B."/>
            <person name="Courtney L."/>
            <person name="Fronick C."/>
            <person name="Harrison M."/>
            <person name="Strong C."/>
            <person name="Farmer C."/>
            <person name="Delahaunty K."/>
            <person name="Markovic C."/>
            <person name="Hall O."/>
            <person name="Minx P."/>
            <person name="Tomlinson C."/>
            <person name="Mitreva M."/>
            <person name="Nelson J."/>
            <person name="Hou S."/>
            <person name="Wollam A."/>
            <person name="Pepin K.H."/>
            <person name="Johnson M."/>
            <person name="Bhonagiri V."/>
            <person name="Nash W.E."/>
            <person name="Warren W."/>
            <person name="Chinwalla A."/>
            <person name="Mardis E.R."/>
            <person name="Wilson R.K."/>
        </authorList>
    </citation>
    <scope>NUCLEOTIDE SEQUENCE [LARGE SCALE GENOMIC DNA]</scope>
    <source>
        <strain evidence="2">ATCC 29256</strain>
    </source>
</reference>
<comment type="caution">
    <text evidence="2">The sequence shown here is derived from an EMBL/GenBank/DDBJ whole genome shotgun (WGS) entry which is preliminary data.</text>
</comment>
<dbReference type="EMBL" id="ACKO02000028">
    <property type="protein sequence ID" value="EET43044.1"/>
    <property type="molecule type" value="Genomic_DNA"/>
</dbReference>
<sequence>MKIFKYFLLYLFIYIILFIINPWILELINITITLPWSIIEEDIITYFGLNLNPTVDNIFYRRIIHFTYGSISLFINIFILYNFICKFKKIFKTPKENK</sequence>
<organism evidence="2 3">
    <name type="scientific">Neisseria sicca ATCC 29256</name>
    <dbReference type="NCBI Taxonomy" id="547045"/>
    <lineage>
        <taxon>Bacteria</taxon>
        <taxon>Pseudomonadati</taxon>
        <taxon>Pseudomonadota</taxon>
        <taxon>Betaproteobacteria</taxon>
        <taxon>Neisseriales</taxon>
        <taxon>Neisseriaceae</taxon>
        <taxon>Neisseria</taxon>
    </lineage>
</organism>
<dbReference type="AlphaFoldDB" id="C6M9H0"/>
<protein>
    <submittedName>
        <fullName evidence="2">Uncharacterized protein</fullName>
    </submittedName>
</protein>
<accession>C6M9H0</accession>
<keyword evidence="1" id="KW-0812">Transmembrane</keyword>
<feature type="transmembrane region" description="Helical" evidence="1">
    <location>
        <begin position="63"/>
        <end position="84"/>
    </location>
</feature>
<keyword evidence="1" id="KW-0472">Membrane</keyword>
<evidence type="ECO:0000313" key="3">
    <source>
        <dbReference type="Proteomes" id="UP000005365"/>
    </source>
</evidence>
<name>C6M9H0_NEISI</name>
<gene>
    <name evidence="2" type="ORF">NEISICOT_03189</name>
</gene>
<evidence type="ECO:0000313" key="2">
    <source>
        <dbReference type="EMBL" id="EET43044.1"/>
    </source>
</evidence>
<keyword evidence="1" id="KW-1133">Transmembrane helix</keyword>
<feature type="transmembrane region" description="Helical" evidence="1">
    <location>
        <begin position="7"/>
        <end position="25"/>
    </location>
</feature>
<proteinExistence type="predicted"/>